<dbReference type="VEuPathDB" id="FungiDB:TSTA_114070"/>
<name>B8MD68_TALSN</name>
<protein>
    <recommendedName>
        <fullName evidence="3">Isochorismatase-like domain-containing protein</fullName>
    </recommendedName>
</protein>
<dbReference type="GeneID" id="8109169"/>
<dbReference type="OrthoDB" id="1739143at2759"/>
<evidence type="ECO:0000256" key="2">
    <source>
        <dbReference type="ARBA" id="ARBA00022801"/>
    </source>
</evidence>
<dbReference type="Pfam" id="PF00857">
    <property type="entry name" value="Isochorismatase"/>
    <property type="match status" value="1"/>
</dbReference>
<dbReference type="InterPro" id="IPR036380">
    <property type="entry name" value="Isochorismatase-like_sf"/>
</dbReference>
<dbReference type="Proteomes" id="UP000001745">
    <property type="component" value="Unassembled WGS sequence"/>
</dbReference>
<reference evidence="5" key="1">
    <citation type="journal article" date="2015" name="Genome Announc.">
        <title>Genome sequence of the AIDS-associated pathogen Penicillium marneffei (ATCC18224) and its near taxonomic relative Talaromyces stipitatus (ATCC10500).</title>
        <authorList>
            <person name="Nierman W.C."/>
            <person name="Fedorova-Abrams N.D."/>
            <person name="Andrianopoulos A."/>
        </authorList>
    </citation>
    <scope>NUCLEOTIDE SEQUENCE [LARGE SCALE GENOMIC DNA]</scope>
    <source>
        <strain evidence="5">ATCC 10500 / CBS 375.48 / QM 6759 / NRRL 1006</strain>
    </source>
</reference>
<dbReference type="EMBL" id="EQ962655">
    <property type="protein sequence ID" value="EED17593.1"/>
    <property type="molecule type" value="Genomic_DNA"/>
</dbReference>
<dbReference type="eggNOG" id="ENOG502SN4B">
    <property type="taxonomic scope" value="Eukaryota"/>
</dbReference>
<dbReference type="GO" id="GO:0016787">
    <property type="term" value="F:hydrolase activity"/>
    <property type="evidence" value="ECO:0007669"/>
    <property type="project" value="UniProtKB-KW"/>
</dbReference>
<gene>
    <name evidence="4" type="ORF">TSTA_114070</name>
</gene>
<dbReference type="InterPro" id="IPR000868">
    <property type="entry name" value="Isochorismatase-like_dom"/>
</dbReference>
<dbReference type="AlphaFoldDB" id="B8MD68"/>
<dbReference type="HOGENOM" id="CLU_1214908_0_0_1"/>
<dbReference type="PhylomeDB" id="B8MD68"/>
<dbReference type="SUPFAM" id="SSF52499">
    <property type="entry name" value="Isochorismatase-like hydrolases"/>
    <property type="match status" value="1"/>
</dbReference>
<dbReference type="InParanoid" id="B8MD68"/>
<sequence>MASMGTPKPFHTNVDLRYTALLLSDIQNEILARFPTERRERYIQEIMSLINLFREDIHKRRTAPAESTEQAAGAYVGIPLIIHHVLPYGYNNNAFISPYNKLSSWVKSLEEKGLFTVAEKAKNPETPAYSIPEALYPQGGSFGGSNIDEILLPKFQTSSFGSSDLLGYLRARGIRHVVLCGLTTVGAILGSARHGADLDYHVIIPRSGVMDDEDDVNDFILQRVLPKFVDIVDMKDVKKKCLIILNFSSLEVVNAH</sequence>
<evidence type="ECO:0000256" key="1">
    <source>
        <dbReference type="ARBA" id="ARBA00006336"/>
    </source>
</evidence>
<dbReference type="Gene3D" id="3.40.50.850">
    <property type="entry name" value="Isochorismatase-like"/>
    <property type="match status" value="1"/>
</dbReference>
<evidence type="ECO:0000259" key="3">
    <source>
        <dbReference type="Pfam" id="PF00857"/>
    </source>
</evidence>
<evidence type="ECO:0000313" key="4">
    <source>
        <dbReference type="EMBL" id="EED17593.1"/>
    </source>
</evidence>
<dbReference type="RefSeq" id="XP_002481585.1">
    <property type="nucleotide sequence ID" value="XM_002481540.1"/>
</dbReference>
<comment type="similarity">
    <text evidence="1">Belongs to the isochorismatase family.</text>
</comment>
<evidence type="ECO:0000313" key="5">
    <source>
        <dbReference type="Proteomes" id="UP000001745"/>
    </source>
</evidence>
<accession>B8MD68</accession>
<keyword evidence="5" id="KW-1185">Reference proteome</keyword>
<organism evidence="4 5">
    <name type="scientific">Talaromyces stipitatus (strain ATCC 10500 / CBS 375.48 / QM 6759 / NRRL 1006)</name>
    <name type="common">Penicillium stipitatum</name>
    <dbReference type="NCBI Taxonomy" id="441959"/>
    <lineage>
        <taxon>Eukaryota</taxon>
        <taxon>Fungi</taxon>
        <taxon>Dikarya</taxon>
        <taxon>Ascomycota</taxon>
        <taxon>Pezizomycotina</taxon>
        <taxon>Eurotiomycetes</taxon>
        <taxon>Eurotiomycetidae</taxon>
        <taxon>Eurotiales</taxon>
        <taxon>Trichocomaceae</taxon>
        <taxon>Talaromyces</taxon>
        <taxon>Talaromyces sect. Talaromyces</taxon>
    </lineage>
</organism>
<dbReference type="OMA" id="AFISPYN"/>
<dbReference type="PANTHER" id="PTHR43540">
    <property type="entry name" value="PEROXYUREIDOACRYLATE/UREIDOACRYLATE AMIDOHYDROLASE-RELATED"/>
    <property type="match status" value="1"/>
</dbReference>
<keyword evidence="2" id="KW-0378">Hydrolase</keyword>
<dbReference type="PANTHER" id="PTHR43540:SF7">
    <property type="entry name" value="ISOCHORISMATASE FAMILY PROTEIN YECD"/>
    <property type="match status" value="1"/>
</dbReference>
<feature type="domain" description="Isochorismatase-like" evidence="3">
    <location>
        <begin position="148"/>
        <end position="235"/>
    </location>
</feature>
<proteinExistence type="inferred from homology"/>
<dbReference type="InterPro" id="IPR050272">
    <property type="entry name" value="Isochorismatase-like_hydrls"/>
</dbReference>